<comment type="similarity">
    <text evidence="1">Belongs to the GSP E family.</text>
</comment>
<gene>
    <name evidence="5" type="primary">epsE_3</name>
    <name evidence="5" type="ORF">PDESU_04543</name>
</gene>
<dbReference type="Proteomes" id="UP000366872">
    <property type="component" value="Unassembled WGS sequence"/>
</dbReference>
<evidence type="ECO:0000256" key="1">
    <source>
        <dbReference type="ARBA" id="ARBA00006611"/>
    </source>
</evidence>
<name>A0A6C2U996_PONDE</name>
<reference evidence="5 6" key="1">
    <citation type="submission" date="2019-04" db="EMBL/GenBank/DDBJ databases">
        <authorList>
            <person name="Van Vliet M D."/>
        </authorList>
    </citation>
    <scope>NUCLEOTIDE SEQUENCE [LARGE SCALE GENOMIC DNA]</scope>
    <source>
        <strain evidence="5 6">F1</strain>
    </source>
</reference>
<dbReference type="Pfam" id="PF00437">
    <property type="entry name" value="T2SSE"/>
    <property type="match status" value="1"/>
</dbReference>
<keyword evidence="2" id="KW-0547">Nucleotide-binding</keyword>
<dbReference type="Gene3D" id="3.30.300.160">
    <property type="entry name" value="Type II secretion system, protein E, N-terminal domain"/>
    <property type="match status" value="1"/>
</dbReference>
<dbReference type="GO" id="GO:0005524">
    <property type="term" value="F:ATP binding"/>
    <property type="evidence" value="ECO:0007669"/>
    <property type="project" value="UniProtKB-KW"/>
</dbReference>
<dbReference type="CDD" id="cd01129">
    <property type="entry name" value="PulE-GspE-like"/>
    <property type="match status" value="1"/>
</dbReference>
<dbReference type="FunFam" id="3.30.450.90:FF:000001">
    <property type="entry name" value="Type II secretion system ATPase GspE"/>
    <property type="match status" value="1"/>
</dbReference>
<evidence type="ECO:0000313" key="6">
    <source>
        <dbReference type="Proteomes" id="UP000366872"/>
    </source>
</evidence>
<organism evidence="5 6">
    <name type="scientific">Pontiella desulfatans</name>
    <dbReference type="NCBI Taxonomy" id="2750659"/>
    <lineage>
        <taxon>Bacteria</taxon>
        <taxon>Pseudomonadati</taxon>
        <taxon>Kiritimatiellota</taxon>
        <taxon>Kiritimatiellia</taxon>
        <taxon>Kiritimatiellales</taxon>
        <taxon>Pontiellaceae</taxon>
        <taxon>Pontiella</taxon>
    </lineage>
</organism>
<dbReference type="Gene3D" id="3.30.450.90">
    <property type="match status" value="1"/>
</dbReference>
<dbReference type="InterPro" id="IPR027417">
    <property type="entry name" value="P-loop_NTPase"/>
</dbReference>
<keyword evidence="6" id="KW-1185">Reference proteome</keyword>
<sequence length="569" mass="62677">MMHSSNSLMDCLKRIRPIEAEIYAEAEKEAELKNLPLERLLIEQGVVSDTDMALAMAEYLELSPITLSSFSPERELIELMPKEKWKELKAIPISKLGARLTIAMADPFDIVGRETIASGTQMELAPVVALEKEVEEALNAITDQPTQALEDILKDMADEGDVEVGKENLDDASLDEMLENAGEAPVIRIVNSILIEALRKGASDIHIEPMEKTIRLRNRIDGVLYESPSPPKNLQNAIISRLKIMSQLDIAERRVPQDGRFKIKALGKEVDVRMSMLPTVHGEKIVMRILDKTALAPNLGALGLDQLSLDNFTYALGQPYGMILVTGPTGSGKTTTLYSALQELNDTGTNIITTENPVEYQLDGINQVQINPVVGLTFAAALRSILRQDPDVVMVGEIRDGETATIAVEAALTGHMVLSTLHTNDAAGAIARLIDMGIEPFMLSSSLLLTQAQRLYRRLCPVCKKEIDIPYETLKKNRIDPSHMEGTQFYAKAGCPKCNNIGYKGRGGIMEILLINEAIRKTVLNNPEADAIAKMAVENGMRTLREAGLDRVREGMTSIEEIMRVTSEH</sequence>
<dbReference type="SUPFAM" id="SSF52540">
    <property type="entry name" value="P-loop containing nucleoside triphosphate hydrolases"/>
    <property type="match status" value="1"/>
</dbReference>
<proteinExistence type="inferred from homology"/>
<accession>A0A6C2U996</accession>
<evidence type="ECO:0000313" key="5">
    <source>
        <dbReference type="EMBL" id="VGO15954.1"/>
    </source>
</evidence>
<dbReference type="Gene3D" id="3.40.50.300">
    <property type="entry name" value="P-loop containing nucleotide triphosphate hydrolases"/>
    <property type="match status" value="1"/>
</dbReference>
<dbReference type="EMBL" id="CAAHFG010000003">
    <property type="protein sequence ID" value="VGO15954.1"/>
    <property type="molecule type" value="Genomic_DNA"/>
</dbReference>
<dbReference type="FunFam" id="3.40.50.300:FF:000398">
    <property type="entry name" value="Type IV pilus assembly ATPase PilB"/>
    <property type="match status" value="1"/>
</dbReference>
<dbReference type="InterPro" id="IPR007831">
    <property type="entry name" value="T2SS_GspE_N"/>
</dbReference>
<dbReference type="GO" id="GO:0016887">
    <property type="term" value="F:ATP hydrolysis activity"/>
    <property type="evidence" value="ECO:0007669"/>
    <property type="project" value="TreeGrafter"/>
</dbReference>
<feature type="domain" description="Bacterial type II secretion system protein E" evidence="4">
    <location>
        <begin position="386"/>
        <end position="400"/>
    </location>
</feature>
<evidence type="ECO:0000256" key="2">
    <source>
        <dbReference type="ARBA" id="ARBA00022741"/>
    </source>
</evidence>
<protein>
    <submittedName>
        <fullName evidence="5">Type II secretion system protein E</fullName>
    </submittedName>
</protein>
<dbReference type="PANTHER" id="PTHR30258">
    <property type="entry name" value="TYPE II SECRETION SYSTEM PROTEIN GSPE-RELATED"/>
    <property type="match status" value="1"/>
</dbReference>
<dbReference type="AlphaFoldDB" id="A0A6C2U996"/>
<evidence type="ECO:0000256" key="3">
    <source>
        <dbReference type="ARBA" id="ARBA00022840"/>
    </source>
</evidence>
<dbReference type="GO" id="GO:0005886">
    <property type="term" value="C:plasma membrane"/>
    <property type="evidence" value="ECO:0007669"/>
    <property type="project" value="TreeGrafter"/>
</dbReference>
<evidence type="ECO:0000259" key="4">
    <source>
        <dbReference type="PROSITE" id="PS00662"/>
    </source>
</evidence>
<keyword evidence="3" id="KW-0067">ATP-binding</keyword>
<dbReference type="PROSITE" id="PS00662">
    <property type="entry name" value="T2SP_E"/>
    <property type="match status" value="1"/>
</dbReference>
<dbReference type="RefSeq" id="WP_136081516.1">
    <property type="nucleotide sequence ID" value="NZ_CAAHFG010000003.1"/>
</dbReference>
<dbReference type="SUPFAM" id="SSF160246">
    <property type="entry name" value="EspE N-terminal domain-like"/>
    <property type="match status" value="1"/>
</dbReference>
<dbReference type="PANTHER" id="PTHR30258:SF1">
    <property type="entry name" value="PROTEIN TRANSPORT PROTEIN HOFB HOMOLOG"/>
    <property type="match status" value="1"/>
</dbReference>
<dbReference type="InterPro" id="IPR037257">
    <property type="entry name" value="T2SS_E_N_sf"/>
</dbReference>
<dbReference type="Pfam" id="PF05157">
    <property type="entry name" value="MshEN"/>
    <property type="match status" value="1"/>
</dbReference>
<dbReference type="InterPro" id="IPR001482">
    <property type="entry name" value="T2SS/T4SS_dom"/>
</dbReference>